<reference evidence="3" key="2">
    <citation type="journal article" date="2013" name="PLoS Genet.">
        <title>Comparative genome structure, secondary metabolite, and effector coding capacity across Cochliobolus pathogens.</title>
        <authorList>
            <person name="Condon B.J."/>
            <person name="Leng Y."/>
            <person name="Wu D."/>
            <person name="Bushley K.E."/>
            <person name="Ohm R.A."/>
            <person name="Otillar R."/>
            <person name="Martin J."/>
            <person name="Schackwitz W."/>
            <person name="Grimwood J."/>
            <person name="MohdZainudin N."/>
            <person name="Xue C."/>
            <person name="Wang R."/>
            <person name="Manning V.A."/>
            <person name="Dhillon B."/>
            <person name="Tu Z.J."/>
            <person name="Steffenson B.J."/>
            <person name="Salamov A."/>
            <person name="Sun H."/>
            <person name="Lowry S."/>
            <person name="LaButti K."/>
            <person name="Han J."/>
            <person name="Copeland A."/>
            <person name="Lindquist E."/>
            <person name="Barry K."/>
            <person name="Schmutz J."/>
            <person name="Baker S.E."/>
            <person name="Ciuffetti L.M."/>
            <person name="Grigoriev I.V."/>
            <person name="Zhong S."/>
            <person name="Turgeon B.G."/>
        </authorList>
    </citation>
    <scope>NUCLEOTIDE SEQUENCE [LARGE SCALE GENOMIC DNA]</scope>
    <source>
        <strain evidence="3">C5 / ATCC 48332 / race O</strain>
    </source>
</reference>
<keyword evidence="1" id="KW-0812">Transmembrane</keyword>
<protein>
    <submittedName>
        <fullName evidence="2">Uncharacterized protein</fullName>
    </submittedName>
</protein>
<keyword evidence="1" id="KW-0472">Membrane</keyword>
<gene>
    <name evidence="2" type="ORF">COCHEDRAFT_1021218</name>
</gene>
<keyword evidence="1" id="KW-1133">Transmembrane helix</keyword>
<sequence>MSQQESRVGKAWRYDMHVFVKQIMSGVISGTVAIMLMSSKGDSPEFIFRPVYTSYL</sequence>
<dbReference type="AlphaFoldDB" id="M2UX81"/>
<organism evidence="2 3">
    <name type="scientific">Cochliobolus heterostrophus (strain C5 / ATCC 48332 / race O)</name>
    <name type="common">Southern corn leaf blight fungus</name>
    <name type="synonym">Bipolaris maydis</name>
    <dbReference type="NCBI Taxonomy" id="701091"/>
    <lineage>
        <taxon>Eukaryota</taxon>
        <taxon>Fungi</taxon>
        <taxon>Dikarya</taxon>
        <taxon>Ascomycota</taxon>
        <taxon>Pezizomycotina</taxon>
        <taxon>Dothideomycetes</taxon>
        <taxon>Pleosporomycetidae</taxon>
        <taxon>Pleosporales</taxon>
        <taxon>Pleosporineae</taxon>
        <taxon>Pleosporaceae</taxon>
        <taxon>Bipolaris</taxon>
    </lineage>
</organism>
<evidence type="ECO:0000256" key="1">
    <source>
        <dbReference type="SAM" id="Phobius"/>
    </source>
</evidence>
<feature type="transmembrane region" description="Helical" evidence="1">
    <location>
        <begin position="20"/>
        <end position="39"/>
    </location>
</feature>
<reference evidence="2 3" key="1">
    <citation type="journal article" date="2012" name="PLoS Pathog.">
        <title>Diverse lifestyles and strategies of plant pathogenesis encoded in the genomes of eighteen Dothideomycetes fungi.</title>
        <authorList>
            <person name="Ohm R.A."/>
            <person name="Feau N."/>
            <person name="Henrissat B."/>
            <person name="Schoch C.L."/>
            <person name="Horwitz B.A."/>
            <person name="Barry K.W."/>
            <person name="Condon B.J."/>
            <person name="Copeland A.C."/>
            <person name="Dhillon B."/>
            <person name="Glaser F."/>
            <person name="Hesse C.N."/>
            <person name="Kosti I."/>
            <person name="LaButti K."/>
            <person name="Lindquist E.A."/>
            <person name="Lucas S."/>
            <person name="Salamov A.A."/>
            <person name="Bradshaw R.E."/>
            <person name="Ciuffetti L."/>
            <person name="Hamelin R.C."/>
            <person name="Kema G.H.J."/>
            <person name="Lawrence C."/>
            <person name="Scott J.A."/>
            <person name="Spatafora J.W."/>
            <person name="Turgeon B.G."/>
            <person name="de Wit P.J.G.M."/>
            <person name="Zhong S."/>
            <person name="Goodwin S.B."/>
            <person name="Grigoriev I.V."/>
        </authorList>
    </citation>
    <scope>NUCLEOTIDE SEQUENCE [LARGE SCALE GENOMIC DNA]</scope>
    <source>
        <strain evidence="3">C5 / ATCC 48332 / race O</strain>
    </source>
</reference>
<accession>M2UX81</accession>
<evidence type="ECO:0000313" key="2">
    <source>
        <dbReference type="EMBL" id="EMD92428.1"/>
    </source>
</evidence>
<dbReference type="Proteomes" id="UP000016936">
    <property type="component" value="Unassembled WGS sequence"/>
</dbReference>
<evidence type="ECO:0000313" key="3">
    <source>
        <dbReference type="Proteomes" id="UP000016936"/>
    </source>
</evidence>
<proteinExistence type="predicted"/>
<dbReference type="EMBL" id="KB445575">
    <property type="protein sequence ID" value="EMD92428.1"/>
    <property type="molecule type" value="Genomic_DNA"/>
</dbReference>
<dbReference type="OrthoDB" id="10396095at2759"/>
<keyword evidence="3" id="KW-1185">Reference proteome</keyword>
<dbReference type="HOGENOM" id="CLU_3014039_0_0_1"/>
<name>M2UX81_COCH5</name>